<evidence type="ECO:0000256" key="2">
    <source>
        <dbReference type="SAM" id="Coils"/>
    </source>
</evidence>
<organism evidence="4 5">
    <name type="scientific">Pediococcus argentinicus</name>
    <dbReference type="NCBI Taxonomy" id="480391"/>
    <lineage>
        <taxon>Bacteria</taxon>
        <taxon>Bacillati</taxon>
        <taxon>Bacillota</taxon>
        <taxon>Bacilli</taxon>
        <taxon>Lactobacillales</taxon>
        <taxon>Lactobacillaceae</taxon>
        <taxon>Pediococcus</taxon>
    </lineage>
</organism>
<evidence type="ECO:0000313" key="5">
    <source>
        <dbReference type="Proteomes" id="UP000051249"/>
    </source>
</evidence>
<dbReference type="Proteomes" id="UP000051249">
    <property type="component" value="Unassembled WGS sequence"/>
</dbReference>
<protein>
    <recommendedName>
        <fullName evidence="3">Flavodoxin-like fold domain-containing protein</fullName>
    </recommendedName>
</protein>
<proteinExistence type="predicted"/>
<keyword evidence="1" id="KW-0560">Oxidoreductase</keyword>
<dbReference type="PANTHER" id="PTHR47307:SF1">
    <property type="entry name" value="GLUTATHIONE-REGULATED POTASSIUM-EFFLUX SYSTEM ANCILLARY PROTEIN KEFG"/>
    <property type="match status" value="1"/>
</dbReference>
<evidence type="ECO:0000256" key="1">
    <source>
        <dbReference type="ARBA" id="ARBA00023002"/>
    </source>
</evidence>
<dbReference type="Pfam" id="PF02525">
    <property type="entry name" value="Flavodoxin_2"/>
    <property type="match status" value="1"/>
</dbReference>
<dbReference type="InterPro" id="IPR003680">
    <property type="entry name" value="Flavodoxin_fold"/>
</dbReference>
<keyword evidence="2" id="KW-0175">Coiled coil</keyword>
<feature type="domain" description="Flavodoxin-like fold" evidence="3">
    <location>
        <begin position="1"/>
        <end position="163"/>
    </location>
</feature>
<dbReference type="SUPFAM" id="SSF52218">
    <property type="entry name" value="Flavoproteins"/>
    <property type="match status" value="1"/>
</dbReference>
<accession>A0A0R2NJW0</accession>
<sequence>MKTLVVVAHPQIDSSTTQQFFKSATENLNNIDYHVLGKDFNVDSEQQLLLKNDRIIFQFPMYWYSAPGLLKTWLDDVLTSGFVERNQNVFSNKELGLVVTTGSAEKDFQAGGRENFSISEILKPFEALANKTNMKYLTPLVVYQFLYLKPDEQQQLLVDYQQYLSNPHFQHLNGQINWFIEQLQQKITQDDTNDTELETLMNFLKEQQDTLEDLQWNLDLAKKDEDSY</sequence>
<dbReference type="Gene3D" id="3.40.50.360">
    <property type="match status" value="1"/>
</dbReference>
<comment type="caution">
    <text evidence="4">The sequence shown here is derived from an EMBL/GenBank/DDBJ whole genome shotgun (WGS) entry which is preliminary data.</text>
</comment>
<dbReference type="GO" id="GO:0009055">
    <property type="term" value="F:electron transfer activity"/>
    <property type="evidence" value="ECO:0007669"/>
    <property type="project" value="TreeGrafter"/>
</dbReference>
<dbReference type="InterPro" id="IPR046980">
    <property type="entry name" value="KefG/KefF"/>
</dbReference>
<keyword evidence="5" id="KW-1185">Reference proteome</keyword>
<reference evidence="4 5" key="1">
    <citation type="journal article" date="2015" name="Genome Announc.">
        <title>Expanding the biotechnology potential of lactobacilli through comparative genomics of 213 strains and associated genera.</title>
        <authorList>
            <person name="Sun Z."/>
            <person name="Harris H.M."/>
            <person name="McCann A."/>
            <person name="Guo C."/>
            <person name="Argimon S."/>
            <person name="Zhang W."/>
            <person name="Yang X."/>
            <person name="Jeffery I.B."/>
            <person name="Cooney J.C."/>
            <person name="Kagawa T.F."/>
            <person name="Liu W."/>
            <person name="Song Y."/>
            <person name="Salvetti E."/>
            <person name="Wrobel A."/>
            <person name="Rasinkangas P."/>
            <person name="Parkhill J."/>
            <person name="Rea M.C."/>
            <person name="O'Sullivan O."/>
            <person name="Ritari J."/>
            <person name="Douillard F.P."/>
            <person name="Paul Ross R."/>
            <person name="Yang R."/>
            <person name="Briner A.E."/>
            <person name="Felis G.E."/>
            <person name="de Vos W.M."/>
            <person name="Barrangou R."/>
            <person name="Klaenhammer T.R."/>
            <person name="Caufield P.W."/>
            <person name="Cui Y."/>
            <person name="Zhang H."/>
            <person name="O'Toole P.W."/>
        </authorList>
    </citation>
    <scope>NUCLEOTIDE SEQUENCE [LARGE SCALE GENOMIC DNA]</scope>
    <source>
        <strain evidence="4 5">DSM 23026</strain>
    </source>
</reference>
<dbReference type="OrthoDB" id="9798454at2"/>
<dbReference type="PANTHER" id="PTHR47307">
    <property type="entry name" value="GLUTATHIONE-REGULATED POTASSIUM-EFFLUX SYSTEM ANCILLARY PROTEIN KEFG"/>
    <property type="match status" value="1"/>
</dbReference>
<evidence type="ECO:0000313" key="4">
    <source>
        <dbReference type="EMBL" id="KRO24608.1"/>
    </source>
</evidence>
<dbReference type="EMBL" id="JQCQ01000025">
    <property type="protein sequence ID" value="KRO24608.1"/>
    <property type="molecule type" value="Genomic_DNA"/>
</dbReference>
<dbReference type="AlphaFoldDB" id="A0A0R2NJW0"/>
<feature type="coiled-coil region" evidence="2">
    <location>
        <begin position="197"/>
        <end position="224"/>
    </location>
</feature>
<dbReference type="GO" id="GO:0010181">
    <property type="term" value="F:FMN binding"/>
    <property type="evidence" value="ECO:0007669"/>
    <property type="project" value="TreeGrafter"/>
</dbReference>
<gene>
    <name evidence="4" type="ORF">IV88_GL000810</name>
</gene>
<dbReference type="PATRIC" id="fig|480391.4.peg.821"/>
<evidence type="ECO:0000259" key="3">
    <source>
        <dbReference type="Pfam" id="PF02525"/>
    </source>
</evidence>
<name>A0A0R2NJW0_9LACO</name>
<dbReference type="GO" id="GO:0003955">
    <property type="term" value="F:NAD(P)H dehydrogenase (quinone) activity"/>
    <property type="evidence" value="ECO:0007669"/>
    <property type="project" value="TreeGrafter"/>
</dbReference>
<dbReference type="RefSeq" id="WP_057799934.1">
    <property type="nucleotide sequence ID" value="NZ_BJZZ01000024.1"/>
</dbReference>
<dbReference type="InterPro" id="IPR029039">
    <property type="entry name" value="Flavoprotein-like_sf"/>
</dbReference>